<dbReference type="EMBL" id="HG994366">
    <property type="protein sequence ID" value="CAF1920894.1"/>
    <property type="molecule type" value="Genomic_DNA"/>
</dbReference>
<dbReference type="SUPFAM" id="SSF50978">
    <property type="entry name" value="WD40 repeat-like"/>
    <property type="match status" value="1"/>
</dbReference>
<proteinExistence type="predicted"/>
<feature type="repeat" description="WD" evidence="1">
    <location>
        <begin position="45"/>
        <end position="79"/>
    </location>
</feature>
<dbReference type="Proteomes" id="UP001295469">
    <property type="component" value="Chromosome C02"/>
</dbReference>
<dbReference type="PANTHER" id="PTHR34782:SF1">
    <property type="entry name" value="PHOSPHORIBOSYLFORMYLGLYCINAMIDINE SYNTHASE"/>
    <property type="match status" value="1"/>
</dbReference>
<dbReference type="InterPro" id="IPR036322">
    <property type="entry name" value="WD40_repeat_dom_sf"/>
</dbReference>
<organism evidence="2">
    <name type="scientific">Brassica napus</name>
    <name type="common">Rape</name>
    <dbReference type="NCBI Taxonomy" id="3708"/>
    <lineage>
        <taxon>Eukaryota</taxon>
        <taxon>Viridiplantae</taxon>
        <taxon>Streptophyta</taxon>
        <taxon>Embryophyta</taxon>
        <taxon>Tracheophyta</taxon>
        <taxon>Spermatophyta</taxon>
        <taxon>Magnoliopsida</taxon>
        <taxon>eudicotyledons</taxon>
        <taxon>Gunneridae</taxon>
        <taxon>Pentapetalae</taxon>
        <taxon>rosids</taxon>
        <taxon>malvids</taxon>
        <taxon>Brassicales</taxon>
        <taxon>Brassicaceae</taxon>
        <taxon>Brassiceae</taxon>
        <taxon>Brassica</taxon>
    </lineage>
</organism>
<gene>
    <name evidence="2" type="ORF">DARMORV10_C02P58440.1</name>
</gene>
<accession>A0A816KGN6</accession>
<protein>
    <submittedName>
        <fullName evidence="2">(rape) hypothetical protein</fullName>
    </submittedName>
</protein>
<dbReference type="PANTHER" id="PTHR34782">
    <property type="entry name" value="PHOSPHORIBOSYLFORMYLGLYCINAMIDINE SYNTHASE"/>
    <property type="match status" value="1"/>
</dbReference>
<name>A0A816KGN6_BRANA</name>
<evidence type="ECO:0000256" key="1">
    <source>
        <dbReference type="PROSITE-ProRule" id="PRU00221"/>
    </source>
</evidence>
<dbReference type="Gene3D" id="2.20.25.100">
    <property type="entry name" value="Zn-binding ribosomal proteins"/>
    <property type="match status" value="1"/>
</dbReference>
<keyword evidence="1" id="KW-0853">WD repeat</keyword>
<dbReference type="PROSITE" id="PS50082">
    <property type="entry name" value="WD_REPEATS_2"/>
    <property type="match status" value="1"/>
</dbReference>
<reference evidence="2" key="1">
    <citation type="submission" date="2021-01" db="EMBL/GenBank/DDBJ databases">
        <authorList>
            <consortium name="Genoscope - CEA"/>
            <person name="William W."/>
        </authorList>
    </citation>
    <scope>NUCLEOTIDE SEQUENCE</scope>
</reference>
<evidence type="ECO:0000313" key="2">
    <source>
        <dbReference type="EMBL" id="CAF1920894.1"/>
    </source>
</evidence>
<sequence length="202" mass="22540">MAKGDEEISGAPSRVYRLVSPLRRLPLRFPDLEAALGPVRPLEVVTGIALPSGSDKLYTASKDETLRIWDCASGQVSIYLPLRIHSIVWLFFNGYLSLFEVSKTDGRVGNTTNVIIGGTVADDSAKDWLVLDQKVLQNDIDINMLNPPTELEKRKHKLKRLVQSPNSFFMRKIEEVGTKGVVSDNRTSTNKVSINFIDTIVR</sequence>
<dbReference type="AlphaFoldDB" id="A0A816KGN6"/>
<dbReference type="InterPro" id="IPR023407">
    <property type="entry name" value="Ribosomal_eS27_Zn-bd_dom_sf"/>
</dbReference>
<dbReference type="InterPro" id="IPR001680">
    <property type="entry name" value="WD40_rpt"/>
</dbReference>